<dbReference type="EMBL" id="BK016184">
    <property type="protein sequence ID" value="DAG00929.1"/>
    <property type="molecule type" value="Genomic_DNA"/>
</dbReference>
<accession>A0A8S5V2I5</accession>
<sequence>MKLKIINNLSEDSREERDGYVRGILQATKNSIVVGWVPLSPLNVLIYTKLRIPGLYEYVNMSRVYGHSYEELKDGLHFDNSIGLYRFIFESTPETIAMATAIMGNGQYPYLIEREYEALNNLGRFNDSHIVEQHKTYTLGDKLKYTFGVEFETSCGYIPCDRTFIDGLIPLRDGSISGIEYSTIVLKGNDGLNTLKQCIDDLTKYTMFNKECALHIHFGGFPVKQEYIAALAGVQKKLEDSNYLFTLPEWSFNTELYKSNGKSYCKKTPAYESFDELFYSVTGKDFKGSLSEPHPRDPERTSKWNISSRYYGLNLVNMVCYKNPKTVEFRFLRPTDNFKKVYIWLAIFNAQLEFTKMLVEKYMEAMSEDVNAMFILDYINNLNFDLTTVLSSVYEGDFLDWLIDSLKLMKRVISVQNSANDRYGSLVSVENKILGTDVL</sequence>
<organism evidence="1">
    <name type="scientific">CrAss-like virus sp. ctelJ1</name>
    <dbReference type="NCBI Taxonomy" id="2825838"/>
    <lineage>
        <taxon>Viruses</taxon>
        <taxon>Duplodnaviria</taxon>
        <taxon>Heunggongvirae</taxon>
        <taxon>Uroviricota</taxon>
        <taxon>Caudoviricetes</taxon>
        <taxon>Crassvirales</taxon>
    </lineage>
</organism>
<dbReference type="InterPro" id="IPR022025">
    <property type="entry name" value="Amidoligase_2"/>
</dbReference>
<reference evidence="1" key="1">
    <citation type="journal article" date="2021" name="Proc. Natl. Acad. Sci. U.S.A.">
        <title>A Catalog of Tens of Thousands of Viruses from Human Metagenomes Reveals Hidden Associations with Chronic Diseases.</title>
        <authorList>
            <person name="Tisza M.J."/>
            <person name="Buck C.B."/>
        </authorList>
    </citation>
    <scope>NUCLEOTIDE SEQUENCE</scope>
    <source>
        <strain evidence="1">CtelJ1</strain>
    </source>
</reference>
<name>A0A8S5V2I5_9CAUD</name>
<evidence type="ECO:0000313" key="1">
    <source>
        <dbReference type="EMBL" id="DAG00929.1"/>
    </source>
</evidence>
<proteinExistence type="predicted"/>
<dbReference type="Pfam" id="PF12224">
    <property type="entry name" value="Amidoligase_2"/>
    <property type="match status" value="1"/>
</dbReference>
<protein>
    <submittedName>
        <fullName evidence="1">Putative amidoligase enzyme</fullName>
    </submittedName>
</protein>